<comment type="caution">
    <text evidence="8">The sequence shown here is derived from an EMBL/GenBank/DDBJ whole genome shotgun (WGS) entry which is preliminary data.</text>
</comment>
<reference evidence="8 9" key="1">
    <citation type="journal article" date="2016" name="Nat. Commun.">
        <title>Thousands of microbial genomes shed light on interconnected biogeochemical processes in an aquifer system.</title>
        <authorList>
            <person name="Anantharaman K."/>
            <person name="Brown C.T."/>
            <person name="Hug L.A."/>
            <person name="Sharon I."/>
            <person name="Castelle C.J."/>
            <person name="Probst A.J."/>
            <person name="Thomas B.C."/>
            <person name="Singh A."/>
            <person name="Wilkins M.J."/>
            <person name="Karaoz U."/>
            <person name="Brodie E.L."/>
            <person name="Williams K.H."/>
            <person name="Hubbard S.S."/>
            <person name="Banfield J.F."/>
        </authorList>
    </citation>
    <scope>NUCLEOTIDE SEQUENCE [LARGE SCALE GENOMIC DNA]</scope>
</reference>
<evidence type="ECO:0000313" key="8">
    <source>
        <dbReference type="EMBL" id="OGG41473.1"/>
    </source>
</evidence>
<keyword evidence="4" id="KW-0235">DNA replication</keyword>
<evidence type="ECO:0000256" key="7">
    <source>
        <dbReference type="ARBA" id="ARBA00049244"/>
    </source>
</evidence>
<evidence type="ECO:0000256" key="5">
    <source>
        <dbReference type="ARBA" id="ARBA00022932"/>
    </source>
</evidence>
<evidence type="ECO:0000256" key="1">
    <source>
        <dbReference type="ARBA" id="ARBA00012417"/>
    </source>
</evidence>
<comment type="similarity">
    <text evidence="6">Belongs to the DNA polymerase HolA subunit family.</text>
</comment>
<dbReference type="AlphaFoldDB" id="A0A1F6BXB9"/>
<dbReference type="GO" id="GO:0003887">
    <property type="term" value="F:DNA-directed DNA polymerase activity"/>
    <property type="evidence" value="ECO:0007669"/>
    <property type="project" value="UniProtKB-KW"/>
</dbReference>
<evidence type="ECO:0000256" key="4">
    <source>
        <dbReference type="ARBA" id="ARBA00022705"/>
    </source>
</evidence>
<gene>
    <name evidence="8" type="ORF">A2837_03115</name>
</gene>
<dbReference type="GO" id="GO:0003677">
    <property type="term" value="F:DNA binding"/>
    <property type="evidence" value="ECO:0007669"/>
    <property type="project" value="InterPro"/>
</dbReference>
<dbReference type="EMBL" id="MFKO01000008">
    <property type="protein sequence ID" value="OGG41473.1"/>
    <property type="molecule type" value="Genomic_DNA"/>
</dbReference>
<proteinExistence type="inferred from homology"/>
<name>A0A1F6BXB9_9BACT</name>
<dbReference type="Proteomes" id="UP000176322">
    <property type="component" value="Unassembled WGS sequence"/>
</dbReference>
<comment type="catalytic activity">
    <reaction evidence="7">
        <text>DNA(n) + a 2'-deoxyribonucleoside 5'-triphosphate = DNA(n+1) + diphosphate</text>
        <dbReference type="Rhea" id="RHEA:22508"/>
        <dbReference type="Rhea" id="RHEA-COMP:17339"/>
        <dbReference type="Rhea" id="RHEA-COMP:17340"/>
        <dbReference type="ChEBI" id="CHEBI:33019"/>
        <dbReference type="ChEBI" id="CHEBI:61560"/>
        <dbReference type="ChEBI" id="CHEBI:173112"/>
        <dbReference type="EC" id="2.7.7.7"/>
    </reaction>
</comment>
<dbReference type="Gene3D" id="1.20.272.10">
    <property type="match status" value="1"/>
</dbReference>
<dbReference type="PANTHER" id="PTHR34388:SF1">
    <property type="entry name" value="DNA POLYMERASE III SUBUNIT DELTA"/>
    <property type="match status" value="1"/>
</dbReference>
<dbReference type="GO" id="GO:0009360">
    <property type="term" value="C:DNA polymerase III complex"/>
    <property type="evidence" value="ECO:0007669"/>
    <property type="project" value="TreeGrafter"/>
</dbReference>
<organism evidence="8 9">
    <name type="scientific">Candidatus Kaiserbacteria bacterium RIFCSPHIGHO2_01_FULL_46_22</name>
    <dbReference type="NCBI Taxonomy" id="1798475"/>
    <lineage>
        <taxon>Bacteria</taxon>
        <taxon>Candidatus Kaiseribacteriota</taxon>
    </lineage>
</organism>
<evidence type="ECO:0000313" key="9">
    <source>
        <dbReference type="Proteomes" id="UP000176322"/>
    </source>
</evidence>
<protein>
    <recommendedName>
        <fullName evidence="1">DNA-directed DNA polymerase</fullName>
        <ecNumber evidence="1">2.7.7.7</ecNumber>
    </recommendedName>
</protein>
<dbReference type="GO" id="GO:0006261">
    <property type="term" value="P:DNA-templated DNA replication"/>
    <property type="evidence" value="ECO:0007669"/>
    <property type="project" value="TreeGrafter"/>
</dbReference>
<evidence type="ECO:0000256" key="2">
    <source>
        <dbReference type="ARBA" id="ARBA00022679"/>
    </source>
</evidence>
<evidence type="ECO:0000256" key="6">
    <source>
        <dbReference type="ARBA" id="ARBA00034754"/>
    </source>
</evidence>
<dbReference type="InterPro" id="IPR027417">
    <property type="entry name" value="P-loop_NTPase"/>
</dbReference>
<dbReference type="PANTHER" id="PTHR34388">
    <property type="entry name" value="DNA POLYMERASE III SUBUNIT DELTA"/>
    <property type="match status" value="1"/>
</dbReference>
<dbReference type="InterPro" id="IPR005790">
    <property type="entry name" value="DNA_polIII_delta"/>
</dbReference>
<keyword evidence="5" id="KW-0239">DNA-directed DNA polymerase</keyword>
<dbReference type="SUPFAM" id="SSF48019">
    <property type="entry name" value="post-AAA+ oligomerization domain-like"/>
    <property type="match status" value="1"/>
</dbReference>
<evidence type="ECO:0000256" key="3">
    <source>
        <dbReference type="ARBA" id="ARBA00022695"/>
    </source>
</evidence>
<dbReference type="InterPro" id="IPR008921">
    <property type="entry name" value="DNA_pol3_clamp-load_cplx_C"/>
</dbReference>
<dbReference type="STRING" id="1798475.A2837_03115"/>
<keyword evidence="3" id="KW-0548">Nucleotidyltransferase</keyword>
<dbReference type="Gene3D" id="3.40.50.300">
    <property type="entry name" value="P-loop containing nucleotide triphosphate hydrolases"/>
    <property type="match status" value="1"/>
</dbReference>
<accession>A0A1F6BXB9</accession>
<keyword evidence="2" id="KW-0808">Transferase</keyword>
<sequence length="232" mass="26326">MLRIFFGNDQIKVRQRAVALVEQFREEGLLVETIDSDNYDSGEVLEAAQKASLFGGQIIYLVDTPSADQDLNAEVINNFEALANSPHTFVVIEGPLLVDEKKRWGKYAEIEEIKSAATPRFNTFALADALARRDRKSLWLIWNEARLSGIAPEELVGILWWQFKSLRLAALTNSAEEAGMKDYPYQKAKRALIKFKTEEAETLSHSLLDTYHQSRLGGLDLDLAVERWLLRV</sequence>
<dbReference type="EC" id="2.7.7.7" evidence="1"/>